<dbReference type="InterPro" id="IPR004843">
    <property type="entry name" value="Calcineurin-like_PHP"/>
</dbReference>
<dbReference type="Pfam" id="PF16371">
    <property type="entry name" value="MetallophosN"/>
    <property type="match status" value="1"/>
</dbReference>
<reference evidence="5 6" key="1">
    <citation type="submission" date="2017-02" db="EMBL/GenBank/DDBJ databases">
        <authorList>
            <person name="Peterson S.W."/>
        </authorList>
    </citation>
    <scope>NUCLEOTIDE SEQUENCE [LARGE SCALE GENOMIC DNA]</scope>
    <source>
        <strain evidence="5 6">DSM 22899</strain>
    </source>
</reference>
<proteinExistence type="predicted"/>
<dbReference type="SUPFAM" id="SSF56300">
    <property type="entry name" value="Metallo-dependent phosphatases"/>
    <property type="match status" value="1"/>
</dbReference>
<dbReference type="InterPro" id="IPR013783">
    <property type="entry name" value="Ig-like_fold"/>
</dbReference>
<dbReference type="Proteomes" id="UP000190541">
    <property type="component" value="Unassembled WGS sequence"/>
</dbReference>
<feature type="domain" description="Calcineurin-like phosphoesterase" evidence="2">
    <location>
        <begin position="144"/>
        <end position="329"/>
    </location>
</feature>
<feature type="domain" description="Calcineurin-like phosphoesterase N-terminal" evidence="4">
    <location>
        <begin position="46"/>
        <end position="110"/>
    </location>
</feature>
<feature type="domain" description="Calcineurin-like phosphoesterase C-terminal" evidence="3">
    <location>
        <begin position="350"/>
        <end position="517"/>
    </location>
</feature>
<feature type="signal peptide" evidence="1">
    <location>
        <begin position="1"/>
        <end position="28"/>
    </location>
</feature>
<dbReference type="InterPro" id="IPR029052">
    <property type="entry name" value="Metallo-depent_PP-like"/>
</dbReference>
<dbReference type="STRING" id="623280.SAMN05660226_01862"/>
<dbReference type="RefSeq" id="WP_176146143.1">
    <property type="nucleotide sequence ID" value="NZ_FUYS01000004.1"/>
</dbReference>
<dbReference type="InterPro" id="IPR051918">
    <property type="entry name" value="STPP_CPPED1"/>
</dbReference>
<evidence type="ECO:0000256" key="1">
    <source>
        <dbReference type="SAM" id="SignalP"/>
    </source>
</evidence>
<dbReference type="PANTHER" id="PTHR43143">
    <property type="entry name" value="METALLOPHOSPHOESTERASE, CALCINEURIN SUPERFAMILY"/>
    <property type="match status" value="1"/>
</dbReference>
<gene>
    <name evidence="5" type="ORF">SAMN05660226_01862</name>
</gene>
<organism evidence="5 6">
    <name type="scientific">Parapedobacter luteus</name>
    <dbReference type="NCBI Taxonomy" id="623280"/>
    <lineage>
        <taxon>Bacteria</taxon>
        <taxon>Pseudomonadati</taxon>
        <taxon>Bacteroidota</taxon>
        <taxon>Sphingobacteriia</taxon>
        <taxon>Sphingobacteriales</taxon>
        <taxon>Sphingobacteriaceae</taxon>
        <taxon>Parapedobacter</taxon>
    </lineage>
</organism>
<evidence type="ECO:0000313" key="5">
    <source>
        <dbReference type="EMBL" id="SKB54540.1"/>
    </source>
</evidence>
<keyword evidence="6" id="KW-1185">Reference proteome</keyword>
<dbReference type="EMBL" id="FUYS01000004">
    <property type="protein sequence ID" value="SKB54540.1"/>
    <property type="molecule type" value="Genomic_DNA"/>
</dbReference>
<evidence type="ECO:0000259" key="4">
    <source>
        <dbReference type="Pfam" id="PF16371"/>
    </source>
</evidence>
<dbReference type="Gene3D" id="3.60.21.10">
    <property type="match status" value="1"/>
</dbReference>
<dbReference type="Pfam" id="PF00149">
    <property type="entry name" value="Metallophos"/>
    <property type="match status" value="1"/>
</dbReference>
<evidence type="ECO:0000259" key="2">
    <source>
        <dbReference type="Pfam" id="PF00149"/>
    </source>
</evidence>
<dbReference type="InterPro" id="IPR032285">
    <property type="entry name" value="Metallophos_N"/>
</dbReference>
<dbReference type="CDD" id="cd00838">
    <property type="entry name" value="MPP_superfamily"/>
    <property type="match status" value="1"/>
</dbReference>
<dbReference type="AlphaFoldDB" id="A0A1T5C5Y7"/>
<sequence length="535" mass="60741">MNRLKWSVRNIAAWTLLFCLLCGADVVAQTATGYVYVDSNGNGKRDRRETGVPNVSVSNGREVVQTDATGRYVLPVGEDNILFVIKPSGYRVPVDSLMLPQFFYIHKPEGSPTTMKYPGVAPTGPLPKEVNFALVPQEEPSQFRTLVFGDPQVYSQQDIAWFRKGILEEARGVDQVAFGISLGDLVGDNLLLFADYKQEMAAVGIPWYNMVGNHDLNWETGVDSLTDESFEAHFGPANYAFEYGNAHFIVLDNILSPDPRKNSGYWGGFREDQLEFVKNDLAHTDTSKLIVLAYHIPMAGRSFRTEDRNRLFECLKRHPHVMMMCGHTHLQRQNFYTKAEGWLHEKPLHEYNAGTTSGDWYSGELDENNVPYATMRDGTEKGYAFLNIDGNRYTIDYKVAGKDAAYQMSIFAPSVVAHRRDTRADFFVNFFMGTEDSLVEYRIGDGEWEAMVHHVAIDPSYYTRFLRWDLTETLMPGRRPSNAVPCNHLWRGSISAELPVGTYTLQVRAKDMFGRVFFSERPVRIESPQRLPEVL</sequence>
<keyword evidence="1" id="KW-0732">Signal</keyword>
<protein>
    <submittedName>
        <fullName evidence="5">Calcineurin-like phosphoesterase</fullName>
    </submittedName>
</protein>
<accession>A0A1T5C5Y7</accession>
<feature type="chain" id="PRO_5012278670" evidence="1">
    <location>
        <begin position="29"/>
        <end position="535"/>
    </location>
</feature>
<name>A0A1T5C5Y7_9SPHI</name>
<dbReference type="Gene3D" id="2.60.40.10">
    <property type="entry name" value="Immunoglobulins"/>
    <property type="match status" value="1"/>
</dbReference>
<dbReference type="GO" id="GO:0016787">
    <property type="term" value="F:hydrolase activity"/>
    <property type="evidence" value="ECO:0007669"/>
    <property type="project" value="InterPro"/>
</dbReference>
<evidence type="ECO:0000313" key="6">
    <source>
        <dbReference type="Proteomes" id="UP000190541"/>
    </source>
</evidence>
<evidence type="ECO:0000259" key="3">
    <source>
        <dbReference type="Pfam" id="PF16370"/>
    </source>
</evidence>
<dbReference type="Pfam" id="PF16370">
    <property type="entry name" value="MetallophosC"/>
    <property type="match status" value="1"/>
</dbReference>
<dbReference type="InterPro" id="IPR032288">
    <property type="entry name" value="Metallophos_C"/>
</dbReference>
<dbReference type="PANTHER" id="PTHR43143:SF6">
    <property type="entry name" value="BLL3016 PROTEIN"/>
    <property type="match status" value="1"/>
</dbReference>
<dbReference type="SUPFAM" id="SSF117074">
    <property type="entry name" value="Hypothetical protein PA1324"/>
    <property type="match status" value="1"/>
</dbReference>